<proteinExistence type="predicted"/>
<gene>
    <name evidence="1" type="ORF">LCGC14_2376280</name>
</gene>
<comment type="caution">
    <text evidence="1">The sequence shown here is derived from an EMBL/GenBank/DDBJ whole genome shotgun (WGS) entry which is preliminary data.</text>
</comment>
<organism evidence="1">
    <name type="scientific">marine sediment metagenome</name>
    <dbReference type="NCBI Taxonomy" id="412755"/>
    <lineage>
        <taxon>unclassified sequences</taxon>
        <taxon>metagenomes</taxon>
        <taxon>ecological metagenomes</taxon>
    </lineage>
</organism>
<sequence length="41" mass="4798">MKFRCEGCDANCILEISSSRPEDIRYCVIDGNEERWKKESS</sequence>
<dbReference type="AlphaFoldDB" id="A0A0F9EWW5"/>
<dbReference type="EMBL" id="LAZR01035135">
    <property type="protein sequence ID" value="KKL28328.1"/>
    <property type="molecule type" value="Genomic_DNA"/>
</dbReference>
<evidence type="ECO:0000313" key="1">
    <source>
        <dbReference type="EMBL" id="KKL28328.1"/>
    </source>
</evidence>
<protein>
    <submittedName>
        <fullName evidence="1">Uncharacterized protein</fullName>
    </submittedName>
</protein>
<name>A0A0F9EWW5_9ZZZZ</name>
<reference evidence="1" key="1">
    <citation type="journal article" date="2015" name="Nature">
        <title>Complex archaea that bridge the gap between prokaryotes and eukaryotes.</title>
        <authorList>
            <person name="Spang A."/>
            <person name="Saw J.H."/>
            <person name="Jorgensen S.L."/>
            <person name="Zaremba-Niedzwiedzka K."/>
            <person name="Martijn J."/>
            <person name="Lind A.E."/>
            <person name="van Eijk R."/>
            <person name="Schleper C."/>
            <person name="Guy L."/>
            <person name="Ettema T.J."/>
        </authorList>
    </citation>
    <scope>NUCLEOTIDE SEQUENCE</scope>
</reference>
<accession>A0A0F9EWW5</accession>